<accession>T1PBV8</accession>
<keyword evidence="5" id="KW-0067">ATP-binding</keyword>
<dbReference type="FunFam" id="3.40.50.10330:FF:000005">
    <property type="entry name" value="Sphingosine kinase 2"/>
    <property type="match status" value="1"/>
</dbReference>
<dbReference type="VEuPathDB" id="VectorBase:MDOMA2_009184"/>
<evidence type="ECO:0000256" key="3">
    <source>
        <dbReference type="ARBA" id="ARBA00022741"/>
    </source>
</evidence>
<evidence type="ECO:0000313" key="10">
    <source>
        <dbReference type="EMBL" id="AFP60880.1"/>
    </source>
</evidence>
<feature type="domain" description="DAGKc" evidence="9">
    <location>
        <begin position="213"/>
        <end position="361"/>
    </location>
</feature>
<feature type="region of interest" description="Disordered" evidence="8">
    <location>
        <begin position="454"/>
        <end position="475"/>
    </location>
</feature>
<dbReference type="InterPro" id="IPR016064">
    <property type="entry name" value="NAD/diacylglycerol_kinase_sf"/>
</dbReference>
<evidence type="ECO:0000256" key="1">
    <source>
        <dbReference type="ARBA" id="ARBA00004308"/>
    </source>
</evidence>
<dbReference type="EC" id="2.7.1.91" evidence="7"/>
<dbReference type="InterPro" id="IPR017438">
    <property type="entry name" value="ATP-NAD_kinase_N"/>
</dbReference>
<dbReference type="InterPro" id="IPR045540">
    <property type="entry name" value="YegS/DAGK_C"/>
</dbReference>
<dbReference type="GO" id="GO:0005524">
    <property type="term" value="F:ATP binding"/>
    <property type="evidence" value="ECO:0007669"/>
    <property type="project" value="UniProtKB-KW"/>
</dbReference>
<feature type="compositionally biased region" description="Basic and acidic residues" evidence="8">
    <location>
        <begin position="128"/>
        <end position="141"/>
    </location>
</feature>
<reference evidence="10" key="1">
    <citation type="submission" date="2012-08" db="EMBL/GenBank/DDBJ databases">
        <title>Transcriptome of adult Musca domestica launches a platform for comparative house fly gene expression and characterization of differential gene expression among resistant and susceptible house flies.</title>
        <authorList>
            <person name="Liu N."/>
            <person name="Zhang L."/>
            <person name="Li M."/>
            <person name="Reid W."/>
        </authorList>
    </citation>
    <scope>NUCLEOTIDE SEQUENCE</scope>
    <source>
        <strain evidence="10">ALHF</strain>
        <tissue evidence="10">Whole body</tissue>
    </source>
</reference>
<comment type="subcellular location">
    <subcellularLocation>
        <location evidence="1">Endomembrane system</location>
    </subcellularLocation>
</comment>
<dbReference type="GO" id="GO:0008481">
    <property type="term" value="F:sphingosine kinase activity"/>
    <property type="evidence" value="ECO:0007669"/>
    <property type="project" value="UniProtKB-EC"/>
</dbReference>
<name>T1PBV8_MUSDO</name>
<evidence type="ECO:0000256" key="5">
    <source>
        <dbReference type="ARBA" id="ARBA00022840"/>
    </source>
</evidence>
<protein>
    <recommendedName>
        <fullName evidence="7">sphingosine kinase</fullName>
        <ecNumber evidence="7">2.7.1.91</ecNumber>
    </recommendedName>
</protein>
<dbReference type="Pfam" id="PF19279">
    <property type="entry name" value="YegS_C"/>
    <property type="match status" value="1"/>
</dbReference>
<dbReference type="GO" id="GO:0046512">
    <property type="term" value="P:sphingosine biosynthetic process"/>
    <property type="evidence" value="ECO:0007669"/>
    <property type="project" value="TreeGrafter"/>
</dbReference>
<dbReference type="Pfam" id="PF00781">
    <property type="entry name" value="DAGK_cat"/>
    <property type="match status" value="1"/>
</dbReference>
<dbReference type="PANTHER" id="PTHR12358:SF112">
    <property type="entry name" value="LD11247P-RELATED"/>
    <property type="match status" value="1"/>
</dbReference>
<keyword evidence="2" id="KW-0808">Transferase</keyword>
<dbReference type="EMBL" id="KA646251">
    <property type="protein sequence ID" value="AFP60880.1"/>
    <property type="molecule type" value="mRNA"/>
</dbReference>
<dbReference type="InterPro" id="IPR050187">
    <property type="entry name" value="Lipid_Phosphate_FormReg"/>
</dbReference>
<dbReference type="GO" id="GO:0012505">
    <property type="term" value="C:endomembrane system"/>
    <property type="evidence" value="ECO:0007669"/>
    <property type="project" value="UniProtKB-SubCell"/>
</dbReference>
<organism evidence="10">
    <name type="scientific">Musca domestica</name>
    <name type="common">House fly</name>
    <dbReference type="NCBI Taxonomy" id="7370"/>
    <lineage>
        <taxon>Eukaryota</taxon>
        <taxon>Metazoa</taxon>
        <taxon>Ecdysozoa</taxon>
        <taxon>Arthropoda</taxon>
        <taxon>Hexapoda</taxon>
        <taxon>Insecta</taxon>
        <taxon>Pterygota</taxon>
        <taxon>Neoptera</taxon>
        <taxon>Endopterygota</taxon>
        <taxon>Diptera</taxon>
        <taxon>Brachycera</taxon>
        <taxon>Muscomorpha</taxon>
        <taxon>Muscoidea</taxon>
        <taxon>Muscidae</taxon>
        <taxon>Musca</taxon>
    </lineage>
</organism>
<keyword evidence="4 10" id="KW-0418">Kinase</keyword>
<evidence type="ECO:0000256" key="7">
    <source>
        <dbReference type="ARBA" id="ARBA00044037"/>
    </source>
</evidence>
<dbReference type="PANTHER" id="PTHR12358">
    <property type="entry name" value="SPHINGOSINE KINASE"/>
    <property type="match status" value="1"/>
</dbReference>
<dbReference type="Gene3D" id="3.40.50.10330">
    <property type="entry name" value="Probable inorganic polyphosphate/atp-NAD kinase, domain 1"/>
    <property type="match status" value="1"/>
</dbReference>
<evidence type="ECO:0000256" key="2">
    <source>
        <dbReference type="ARBA" id="ARBA00022679"/>
    </source>
</evidence>
<evidence type="ECO:0000256" key="8">
    <source>
        <dbReference type="SAM" id="MobiDB-lite"/>
    </source>
</evidence>
<dbReference type="SUPFAM" id="SSF111331">
    <property type="entry name" value="NAD kinase/diacylglycerol kinase-like"/>
    <property type="match status" value="1"/>
</dbReference>
<keyword evidence="3" id="KW-0547">Nucleotide-binding</keyword>
<dbReference type="GO" id="GO:0016020">
    <property type="term" value="C:membrane"/>
    <property type="evidence" value="ECO:0007669"/>
    <property type="project" value="TreeGrafter"/>
</dbReference>
<dbReference type="PROSITE" id="PS50146">
    <property type="entry name" value="DAGK"/>
    <property type="match status" value="1"/>
</dbReference>
<feature type="compositionally biased region" description="Low complexity" evidence="8">
    <location>
        <begin position="36"/>
        <end position="49"/>
    </location>
</feature>
<keyword evidence="6" id="KW-0472">Membrane</keyword>
<dbReference type="GO" id="GO:0005737">
    <property type="term" value="C:cytoplasm"/>
    <property type="evidence" value="ECO:0007669"/>
    <property type="project" value="TreeGrafter"/>
</dbReference>
<dbReference type="VEuPathDB" id="VectorBase:MDOA012109"/>
<dbReference type="GO" id="GO:0042981">
    <property type="term" value="P:regulation of apoptotic process"/>
    <property type="evidence" value="ECO:0007669"/>
    <property type="project" value="UniProtKB-ARBA"/>
</dbReference>
<sequence length="689" mass="77000">MTANGVYGNHINNNSPPHHHHQPPSGIPNVSTTNMSQPPVTNSPTSSPSHQPNGIELTENFYINNRNKRKHNLKIQVQLNANGIYLRRETPDHDQITEQLIRMEDIIGSYCGGKVKKKTGGVLHSCKRKQEEDEEQHHSEGSTDSQRQSQQQQDISAYLYIYAYVRKEKPLRRMRTVRILRFRSFLTYEDNLKSAERWQRAIKINKGSDMHSLGRKPLLIFLNPKSGSGKGRVMFQKQVIPVLKEADIPYELMVTTHANFAREMVKKRQDLPQKYSGIVVASGDGLYFEVLNGIMERLDWRVLTRDLPLGIIPCGSGNGLAKSIAHCYNEPYEPKPIVNASLTCVSGKWAPLDVVRVELLTKEKQQQEMFSFLAIGWGLIADVDIESEKLRSIGAQRFTLWSIHRILNLRTYKGKLSYLPWKRTAQETVRGSLRHKVRKSGSTSVLRRFQDALNEDEENSAERPNNEGFADACDGENDDDNDFADIISQSTYSPDSWASAKSNVTAYYSIPGHSLRSNRSVATIQSRIEAANAEFNTTRPQSKIPAITEPPAADWICEEGEYVMVHAAYTTHLASDCYFVPDSKLNDGIIYLVVIRAGVGKSQLVQFLLNLSAGTHLAEAPTPHMQVIPVSAFRIEPDLSESGILTVDGEKVPYGNLQAEIFPGLIKTMVPNVPSPPAAAAATGNNGSE</sequence>
<proteinExistence type="evidence at transcript level"/>
<evidence type="ECO:0000256" key="6">
    <source>
        <dbReference type="ARBA" id="ARBA00023136"/>
    </source>
</evidence>
<feature type="region of interest" description="Disordered" evidence="8">
    <location>
        <begin position="1"/>
        <end position="55"/>
    </location>
</feature>
<feature type="region of interest" description="Disordered" evidence="8">
    <location>
        <begin position="127"/>
        <end position="150"/>
    </location>
</feature>
<dbReference type="AlphaFoldDB" id="T1PBV8"/>
<evidence type="ECO:0000259" key="9">
    <source>
        <dbReference type="PROSITE" id="PS50146"/>
    </source>
</evidence>
<evidence type="ECO:0000256" key="4">
    <source>
        <dbReference type="ARBA" id="ARBA00022777"/>
    </source>
</evidence>
<dbReference type="SMART" id="SM00046">
    <property type="entry name" value="DAGKc"/>
    <property type="match status" value="1"/>
</dbReference>
<dbReference type="Gene3D" id="2.60.200.40">
    <property type="match status" value="1"/>
</dbReference>
<dbReference type="InterPro" id="IPR001206">
    <property type="entry name" value="Diacylglycerol_kinase_cat_dom"/>
</dbReference>